<sequence>MSWKRLRHLLQCLDCFTAPEPHAACFL</sequence>
<accession>A0A0A9HHS3</accession>
<name>A0A0A9HHS3_ARUDO</name>
<evidence type="ECO:0000313" key="1">
    <source>
        <dbReference type="EMBL" id="JAE36695.1"/>
    </source>
</evidence>
<organism evidence="1">
    <name type="scientific">Arundo donax</name>
    <name type="common">Giant reed</name>
    <name type="synonym">Donax arundinaceus</name>
    <dbReference type="NCBI Taxonomy" id="35708"/>
    <lineage>
        <taxon>Eukaryota</taxon>
        <taxon>Viridiplantae</taxon>
        <taxon>Streptophyta</taxon>
        <taxon>Embryophyta</taxon>
        <taxon>Tracheophyta</taxon>
        <taxon>Spermatophyta</taxon>
        <taxon>Magnoliopsida</taxon>
        <taxon>Liliopsida</taxon>
        <taxon>Poales</taxon>
        <taxon>Poaceae</taxon>
        <taxon>PACMAD clade</taxon>
        <taxon>Arundinoideae</taxon>
        <taxon>Arundineae</taxon>
        <taxon>Arundo</taxon>
    </lineage>
</organism>
<reference evidence="1" key="2">
    <citation type="journal article" date="2015" name="Data Brief">
        <title>Shoot transcriptome of the giant reed, Arundo donax.</title>
        <authorList>
            <person name="Barrero R.A."/>
            <person name="Guerrero F.D."/>
            <person name="Moolhuijzen P."/>
            <person name="Goolsby J.A."/>
            <person name="Tidwell J."/>
            <person name="Bellgard S.E."/>
            <person name="Bellgard M.I."/>
        </authorList>
    </citation>
    <scope>NUCLEOTIDE SEQUENCE</scope>
    <source>
        <tissue evidence="1">Shoot tissue taken approximately 20 cm above the soil surface</tissue>
    </source>
</reference>
<reference evidence="1" key="1">
    <citation type="submission" date="2014-09" db="EMBL/GenBank/DDBJ databases">
        <authorList>
            <person name="Magalhaes I.L.F."/>
            <person name="Oliveira U."/>
            <person name="Santos F.R."/>
            <person name="Vidigal T.H.D.A."/>
            <person name="Brescovit A.D."/>
            <person name="Santos A.J."/>
        </authorList>
    </citation>
    <scope>NUCLEOTIDE SEQUENCE</scope>
    <source>
        <tissue evidence="1">Shoot tissue taken approximately 20 cm above the soil surface</tissue>
    </source>
</reference>
<dbReference type="EMBL" id="GBRH01161201">
    <property type="protein sequence ID" value="JAE36695.1"/>
    <property type="molecule type" value="Transcribed_RNA"/>
</dbReference>
<proteinExistence type="predicted"/>
<dbReference type="AlphaFoldDB" id="A0A0A9HHS3"/>
<protein>
    <submittedName>
        <fullName evidence="1">Uncharacterized protein</fullName>
    </submittedName>
</protein>